<evidence type="ECO:0000313" key="8">
    <source>
        <dbReference type="EMBL" id="MBT9288743.1"/>
    </source>
</evidence>
<keyword evidence="5 7" id="KW-1133">Transmembrane helix</keyword>
<keyword evidence="9" id="KW-1185">Reference proteome</keyword>
<evidence type="ECO:0000256" key="5">
    <source>
        <dbReference type="ARBA" id="ARBA00022989"/>
    </source>
</evidence>
<keyword evidence="3 7" id="KW-1003">Cell membrane</keyword>
<accession>A0A947D1V0</accession>
<dbReference type="AlphaFoldDB" id="A0A947D1V0"/>
<proteinExistence type="inferred from homology"/>
<evidence type="ECO:0000256" key="3">
    <source>
        <dbReference type="ARBA" id="ARBA00022475"/>
    </source>
</evidence>
<feature type="transmembrane region" description="Helical" evidence="7">
    <location>
        <begin position="82"/>
        <end position="106"/>
    </location>
</feature>
<comment type="caution">
    <text evidence="8">The sequence shown here is derived from an EMBL/GenBank/DDBJ whole genome shotgun (WGS) entry which is preliminary data.</text>
</comment>
<feature type="transmembrane region" description="Helical" evidence="7">
    <location>
        <begin position="15"/>
        <end position="35"/>
    </location>
</feature>
<dbReference type="PANTHER" id="PTHR30065:SF1">
    <property type="entry name" value="SURFACE PRESENTATION OF ANTIGENS PROTEIN SPAR"/>
    <property type="match status" value="1"/>
</dbReference>
<dbReference type="GO" id="GO:0005886">
    <property type="term" value="C:plasma membrane"/>
    <property type="evidence" value="ECO:0007669"/>
    <property type="project" value="UniProtKB-SubCell"/>
</dbReference>
<protein>
    <submittedName>
        <fullName evidence="8">Type III secretion system export apparatus subunit SctT</fullName>
    </submittedName>
</protein>
<feature type="transmembrane region" description="Helical" evidence="7">
    <location>
        <begin position="47"/>
        <end position="67"/>
    </location>
</feature>
<dbReference type="Proteomes" id="UP000766595">
    <property type="component" value="Unassembled WGS sequence"/>
</dbReference>
<dbReference type="InterPro" id="IPR002010">
    <property type="entry name" value="T3SS_IM_R"/>
</dbReference>
<dbReference type="NCBIfam" id="TIGR01401">
    <property type="entry name" value="fliR_like_III"/>
    <property type="match status" value="1"/>
</dbReference>
<feature type="transmembrane region" description="Helical" evidence="7">
    <location>
        <begin position="137"/>
        <end position="158"/>
    </location>
</feature>
<gene>
    <name evidence="8" type="primary">sctT</name>
    <name evidence="8" type="ORF">KL771_04740</name>
</gene>
<dbReference type="EMBL" id="JAHHZF010000002">
    <property type="protein sequence ID" value="MBT9288743.1"/>
    <property type="molecule type" value="Genomic_DNA"/>
</dbReference>
<comment type="similarity">
    <text evidence="2 7">Belongs to the FliR/MopE/SpaR family.</text>
</comment>
<dbReference type="GO" id="GO:0006605">
    <property type="term" value="P:protein targeting"/>
    <property type="evidence" value="ECO:0007669"/>
    <property type="project" value="UniProtKB-UniRule"/>
</dbReference>
<evidence type="ECO:0000256" key="2">
    <source>
        <dbReference type="ARBA" id="ARBA00009772"/>
    </source>
</evidence>
<evidence type="ECO:0000256" key="7">
    <source>
        <dbReference type="RuleBase" id="RU362072"/>
    </source>
</evidence>
<sequence>MDVLRSLWSIYDQEIIALLLTWPRIHGFLATSQIFTATSVPRLSRTATVFVLALPVLPVNFDYALTIERTPPVFAMHFAKEYVIGFLLGYLVGWIFWVVQSAGAFIDNQRGAAIASSVDPLHGHETSPIGNMFSQVFLTYLFITGAVLPIFGLLYASYGAWPADRAVPLISDQFPKMLLLMFDHAFRLMFVLAAPIIAIMFMAEFALAMVSRFAPQIQVFILAMPIKSALAIFVLIFYFSILMPYSAKQMLTIPGMADTFYNMLKVGEKIRQLQPPGGTVRP</sequence>
<dbReference type="PRINTS" id="PR00953">
    <property type="entry name" value="TYPE3IMRPROT"/>
</dbReference>
<evidence type="ECO:0000313" key="9">
    <source>
        <dbReference type="Proteomes" id="UP000766595"/>
    </source>
</evidence>
<comment type="subcellular location">
    <subcellularLocation>
        <location evidence="1 7">Cell membrane</location>
        <topology evidence="1 7">Multi-pass membrane protein</topology>
    </subcellularLocation>
</comment>
<evidence type="ECO:0000256" key="6">
    <source>
        <dbReference type="ARBA" id="ARBA00023136"/>
    </source>
</evidence>
<feature type="transmembrane region" description="Helical" evidence="7">
    <location>
        <begin position="219"/>
        <end position="241"/>
    </location>
</feature>
<keyword evidence="6 7" id="KW-0472">Membrane</keyword>
<keyword evidence="4 7" id="KW-0812">Transmembrane</keyword>
<dbReference type="PANTHER" id="PTHR30065">
    <property type="entry name" value="FLAGELLAR BIOSYNTHETIC PROTEIN FLIR"/>
    <property type="match status" value="1"/>
</dbReference>
<organism evidence="8 9">
    <name type="scientific">Prosthecodimorpha staleyi</name>
    <dbReference type="NCBI Taxonomy" id="2840188"/>
    <lineage>
        <taxon>Bacteria</taxon>
        <taxon>Pseudomonadati</taxon>
        <taxon>Pseudomonadota</taxon>
        <taxon>Alphaproteobacteria</taxon>
        <taxon>Hyphomicrobiales</taxon>
        <taxon>Ancalomicrobiaceae</taxon>
        <taxon>Prosthecodimorpha</taxon>
    </lineage>
</organism>
<dbReference type="InterPro" id="IPR006304">
    <property type="entry name" value="T3SS_SpaR/YscT"/>
</dbReference>
<feature type="transmembrane region" description="Helical" evidence="7">
    <location>
        <begin position="185"/>
        <end position="207"/>
    </location>
</feature>
<reference evidence="8 9" key="1">
    <citation type="submission" date="2021-06" db="EMBL/GenBank/DDBJ databases">
        <authorList>
            <person name="Grouzdev D.S."/>
            <person name="Koziaeva V."/>
        </authorList>
    </citation>
    <scope>NUCLEOTIDE SEQUENCE [LARGE SCALE GENOMIC DNA]</scope>
    <source>
        <strain evidence="8 9">22</strain>
    </source>
</reference>
<name>A0A947D1V0_9HYPH</name>
<dbReference type="Pfam" id="PF01311">
    <property type="entry name" value="Bac_export_1"/>
    <property type="match status" value="1"/>
</dbReference>
<dbReference type="RefSeq" id="WP_261967399.1">
    <property type="nucleotide sequence ID" value="NZ_JAHHZF010000002.1"/>
</dbReference>
<evidence type="ECO:0000256" key="4">
    <source>
        <dbReference type="ARBA" id="ARBA00022692"/>
    </source>
</evidence>
<evidence type="ECO:0000256" key="1">
    <source>
        <dbReference type="ARBA" id="ARBA00004651"/>
    </source>
</evidence>